<organism evidence="4 5">
    <name type="scientific">Okeania hirsuta</name>
    <dbReference type="NCBI Taxonomy" id="1458930"/>
    <lineage>
        <taxon>Bacteria</taxon>
        <taxon>Bacillati</taxon>
        <taxon>Cyanobacteriota</taxon>
        <taxon>Cyanophyceae</taxon>
        <taxon>Oscillatoriophycideae</taxon>
        <taxon>Oscillatoriales</taxon>
        <taxon>Microcoleaceae</taxon>
        <taxon>Okeania</taxon>
    </lineage>
</organism>
<evidence type="ECO:0000256" key="3">
    <source>
        <dbReference type="PROSITE-ProRule" id="PRU00339"/>
    </source>
</evidence>
<accession>A0A3N6NNA5</accession>
<comment type="caution">
    <text evidence="4">The sequence shown here is derived from an EMBL/GenBank/DDBJ whole genome shotgun (WGS) entry which is preliminary data.</text>
</comment>
<keyword evidence="5" id="KW-1185">Reference proteome</keyword>
<evidence type="ECO:0000256" key="2">
    <source>
        <dbReference type="ARBA" id="ARBA00022803"/>
    </source>
</evidence>
<dbReference type="Pfam" id="PF00515">
    <property type="entry name" value="TPR_1"/>
    <property type="match status" value="1"/>
</dbReference>
<dbReference type="SUPFAM" id="SSF48452">
    <property type="entry name" value="TPR-like"/>
    <property type="match status" value="1"/>
</dbReference>
<dbReference type="AlphaFoldDB" id="A0A3N6NNA5"/>
<evidence type="ECO:0000313" key="4">
    <source>
        <dbReference type="EMBL" id="RQH16595.1"/>
    </source>
</evidence>
<dbReference type="InterPro" id="IPR011990">
    <property type="entry name" value="TPR-like_helical_dom_sf"/>
</dbReference>
<sequence>MLQAYNQVIFLSPDNANAYHNRGLLYQHLKQEEQAIADFSEAIRLNPRHIKAHTTANLLMEGRSR</sequence>
<dbReference type="SMART" id="SM00028">
    <property type="entry name" value="TPR"/>
    <property type="match status" value="1"/>
</dbReference>
<dbReference type="PANTHER" id="PTHR44858:SF1">
    <property type="entry name" value="UDP-N-ACETYLGLUCOSAMINE--PEPTIDE N-ACETYLGLUCOSAMINYLTRANSFERASE SPINDLY-RELATED"/>
    <property type="match status" value="1"/>
</dbReference>
<dbReference type="Proteomes" id="UP000269154">
    <property type="component" value="Unassembled WGS sequence"/>
</dbReference>
<reference evidence="4 5" key="1">
    <citation type="journal article" date="2018" name="ACS Chem. Biol.">
        <title>Ketoreductase domain dysfunction expands chemodiversity: malyngamide biosynthesis in the cyanobacterium Okeania hirsuta.</title>
        <authorList>
            <person name="Moss N.A."/>
            <person name="Leao T."/>
            <person name="Rankin M."/>
            <person name="McCullough T.M."/>
            <person name="Qu P."/>
            <person name="Korobeynikov A."/>
            <person name="Smith J.L."/>
            <person name="Gerwick L."/>
            <person name="Gerwick W.H."/>
        </authorList>
    </citation>
    <scope>NUCLEOTIDE SEQUENCE [LARGE SCALE GENOMIC DNA]</scope>
    <source>
        <strain evidence="4 5">PAB10Feb10-1</strain>
    </source>
</reference>
<dbReference type="InterPro" id="IPR019734">
    <property type="entry name" value="TPR_rpt"/>
</dbReference>
<dbReference type="PROSITE" id="PS50293">
    <property type="entry name" value="TPR_REGION"/>
    <property type="match status" value="1"/>
</dbReference>
<keyword evidence="2 3" id="KW-0802">TPR repeat</keyword>
<protein>
    <submittedName>
        <fullName evidence="4">Tetratricopeptide repeat protein</fullName>
    </submittedName>
</protein>
<dbReference type="InterPro" id="IPR050498">
    <property type="entry name" value="Ycf3"/>
</dbReference>
<evidence type="ECO:0000256" key="1">
    <source>
        <dbReference type="ARBA" id="ARBA00022737"/>
    </source>
</evidence>
<name>A0A3N6NNA5_9CYAN</name>
<proteinExistence type="predicted"/>
<keyword evidence="1" id="KW-0677">Repeat</keyword>
<dbReference type="EMBL" id="RCBY01000554">
    <property type="protein sequence ID" value="RQH16595.1"/>
    <property type="molecule type" value="Genomic_DNA"/>
</dbReference>
<gene>
    <name evidence="4" type="ORF">D5R40_33945</name>
</gene>
<feature type="repeat" description="TPR" evidence="3">
    <location>
        <begin position="16"/>
        <end position="49"/>
    </location>
</feature>
<dbReference type="Gene3D" id="1.25.40.10">
    <property type="entry name" value="Tetratricopeptide repeat domain"/>
    <property type="match status" value="1"/>
</dbReference>
<evidence type="ECO:0000313" key="5">
    <source>
        <dbReference type="Proteomes" id="UP000269154"/>
    </source>
</evidence>
<dbReference type="PANTHER" id="PTHR44858">
    <property type="entry name" value="TETRATRICOPEPTIDE REPEAT PROTEIN 6"/>
    <property type="match status" value="1"/>
</dbReference>
<dbReference type="PROSITE" id="PS50005">
    <property type="entry name" value="TPR"/>
    <property type="match status" value="1"/>
</dbReference>